<dbReference type="EMBL" id="LCWV01000029">
    <property type="protein sequence ID" value="PWI65887.1"/>
    <property type="molecule type" value="Genomic_DNA"/>
</dbReference>
<feature type="chain" id="PRO_5015489814" evidence="2">
    <location>
        <begin position="22"/>
        <end position="254"/>
    </location>
</feature>
<dbReference type="Proteomes" id="UP001287286">
    <property type="component" value="Unassembled WGS sequence"/>
</dbReference>
<dbReference type="Proteomes" id="UP000245956">
    <property type="component" value="Unassembled WGS sequence"/>
</dbReference>
<organism evidence="4 5">
    <name type="scientific">Purpureocillium lilacinum</name>
    <name type="common">Paecilomyces lilacinus</name>
    <dbReference type="NCBI Taxonomy" id="33203"/>
    <lineage>
        <taxon>Eukaryota</taxon>
        <taxon>Fungi</taxon>
        <taxon>Dikarya</taxon>
        <taxon>Ascomycota</taxon>
        <taxon>Pezizomycotina</taxon>
        <taxon>Sordariomycetes</taxon>
        <taxon>Hypocreomycetidae</taxon>
        <taxon>Hypocreales</taxon>
        <taxon>Ophiocordycipitaceae</taxon>
        <taxon>Purpureocillium</taxon>
    </lineage>
</organism>
<proteinExistence type="predicted"/>
<feature type="compositionally biased region" description="Basic and acidic residues" evidence="1">
    <location>
        <begin position="142"/>
        <end position="181"/>
    </location>
</feature>
<feature type="compositionally biased region" description="Basic and acidic residues" evidence="1">
    <location>
        <begin position="209"/>
        <end position="224"/>
    </location>
</feature>
<name>A0A2U3DUF4_PURLI</name>
<reference evidence="3" key="3">
    <citation type="submission" date="2023-11" db="EMBL/GenBank/DDBJ databases">
        <authorList>
            <person name="Beijen E."/>
            <person name="Ohm R.A."/>
        </authorList>
    </citation>
    <scope>NUCLEOTIDE SEQUENCE</scope>
    <source>
        <strain evidence="3">CBS 150709</strain>
    </source>
</reference>
<sequence>MRLSFLYIAALAALAIGKANATSSLRDMKRASIDMHRKAVVWSGKHVATPIRRQSRQLSRAFNAAASTAKTDFVRAANNGDVATTISLEVVRSLAREVKDVVMILKYIKEVVAQIPASSKHASVSLLKNLKAHANMKALGKKCDSQDEEHGKEKEEQSGAKADDPQTRPEHSKTSEARTEASAEAPQTNLGTSSDRYTTGSSCSMETSSHLEELAAPLKKADDSLRKRRRLVLRHKLDPLKEKSGGSVKGNAAL</sequence>
<evidence type="ECO:0000313" key="6">
    <source>
        <dbReference type="Proteomes" id="UP001287286"/>
    </source>
</evidence>
<evidence type="ECO:0000313" key="4">
    <source>
        <dbReference type="EMBL" id="PWI65887.1"/>
    </source>
</evidence>
<evidence type="ECO:0000256" key="2">
    <source>
        <dbReference type="SAM" id="SignalP"/>
    </source>
</evidence>
<protein>
    <submittedName>
        <fullName evidence="4">Uncharacterized protein</fullName>
    </submittedName>
</protein>
<accession>A0A2U3DUF4</accession>
<keyword evidence="6" id="KW-1185">Reference proteome</keyword>
<feature type="region of interest" description="Disordered" evidence="1">
    <location>
        <begin position="142"/>
        <end position="224"/>
    </location>
</feature>
<evidence type="ECO:0000313" key="5">
    <source>
        <dbReference type="Proteomes" id="UP000245956"/>
    </source>
</evidence>
<feature type="signal peptide" evidence="2">
    <location>
        <begin position="1"/>
        <end position="21"/>
    </location>
</feature>
<evidence type="ECO:0000256" key="1">
    <source>
        <dbReference type="SAM" id="MobiDB-lite"/>
    </source>
</evidence>
<feature type="compositionally biased region" description="Polar residues" evidence="1">
    <location>
        <begin position="186"/>
        <end position="208"/>
    </location>
</feature>
<reference evidence="3 6" key="4">
    <citation type="journal article" date="2024" name="Microbiol. Resour. Announc.">
        <title>Genome annotations for the ascomycete fungi Trichoderma harzianum, Trichoderma aggressivum, and Purpureocillium lilacinum.</title>
        <authorList>
            <person name="Beijen E.P.W."/>
            <person name="Ohm R.A."/>
        </authorList>
    </citation>
    <scope>NUCLEOTIDE SEQUENCE [LARGE SCALE GENOMIC DNA]</scope>
    <source>
        <strain evidence="3 6">CBS 150709</strain>
    </source>
</reference>
<comment type="caution">
    <text evidence="4">The sequence shown here is derived from an EMBL/GenBank/DDBJ whole genome shotgun (WGS) entry which is preliminary data.</text>
</comment>
<reference evidence="4" key="1">
    <citation type="submission" date="2015-05" db="EMBL/GenBank/DDBJ databases">
        <authorList>
            <person name="Wang D.B."/>
            <person name="Wang M."/>
        </authorList>
    </citation>
    <scope>NUCLEOTIDE SEQUENCE</scope>
    <source>
        <strain evidence="4">36-1</strain>
    </source>
</reference>
<dbReference type="EMBL" id="JAWRVI010000017">
    <property type="protein sequence ID" value="KAK4089982.1"/>
    <property type="molecule type" value="Genomic_DNA"/>
</dbReference>
<gene>
    <name evidence="4" type="ORF">PCL_05615</name>
    <name evidence="3" type="ORF">Purlil1_5608</name>
</gene>
<reference evidence="4 5" key="2">
    <citation type="journal article" date="2016" name="Front. Microbiol.">
        <title>Genome and transcriptome sequences reveal the specific parasitism of the nematophagous Purpureocillium lilacinum 36-1.</title>
        <authorList>
            <person name="Xie J."/>
            <person name="Li S."/>
            <person name="Mo C."/>
            <person name="Xiao X."/>
            <person name="Peng D."/>
            <person name="Wang G."/>
            <person name="Xiao Y."/>
        </authorList>
    </citation>
    <scope>NUCLEOTIDE SEQUENCE [LARGE SCALE GENOMIC DNA]</scope>
    <source>
        <strain evidence="4 5">36-1</strain>
    </source>
</reference>
<keyword evidence="2" id="KW-0732">Signal</keyword>
<dbReference type="AlphaFoldDB" id="A0A2U3DUF4"/>
<evidence type="ECO:0000313" key="3">
    <source>
        <dbReference type="EMBL" id="KAK4089982.1"/>
    </source>
</evidence>